<dbReference type="BioCyc" id="SESP1179773:BN6_RS14955-MONOMER"/>
<dbReference type="GO" id="GO:0020037">
    <property type="term" value="F:heme binding"/>
    <property type="evidence" value="ECO:0007669"/>
    <property type="project" value="InterPro"/>
</dbReference>
<dbReference type="InterPro" id="IPR017972">
    <property type="entry name" value="Cyt_P450_CS"/>
</dbReference>
<dbReference type="PRINTS" id="PR00385">
    <property type="entry name" value="P450"/>
</dbReference>
<dbReference type="FunFam" id="1.10.630.10:FF:000018">
    <property type="entry name" value="Cytochrome P450 monooxygenase"/>
    <property type="match status" value="1"/>
</dbReference>
<dbReference type="Gene3D" id="1.10.630.10">
    <property type="entry name" value="Cytochrome P450"/>
    <property type="match status" value="1"/>
</dbReference>
<evidence type="ECO:0000256" key="7">
    <source>
        <dbReference type="RuleBase" id="RU000461"/>
    </source>
</evidence>
<dbReference type="STRING" id="1179773.BN6_30740"/>
<gene>
    <name evidence="8" type="ordered locus">BN6_30740</name>
</gene>
<dbReference type="GO" id="GO:0036199">
    <property type="term" value="F:cholest-4-en-3-one 26-monooxygenase activity"/>
    <property type="evidence" value="ECO:0007669"/>
    <property type="project" value="TreeGrafter"/>
</dbReference>
<reference evidence="8 9" key="1">
    <citation type="journal article" date="2012" name="BMC Genomics">
        <title>Complete genome sequence of Saccharothrix espanaensis DSM 44229T and comparison to the other completely sequenced Pseudonocardiaceae.</title>
        <authorList>
            <person name="Strobel T."/>
            <person name="Al-Dilaimi A."/>
            <person name="Blom J."/>
            <person name="Gessner A."/>
            <person name="Kalinowski J."/>
            <person name="Luzhetska M."/>
            <person name="Puhler A."/>
            <person name="Szczepanowski R."/>
            <person name="Bechthold A."/>
            <person name="Ruckert C."/>
        </authorList>
    </citation>
    <scope>NUCLEOTIDE SEQUENCE [LARGE SCALE GENOMIC DNA]</scope>
    <source>
        <strain evidence="9">ATCC 51144 / DSM 44229 / JCM 9112 / NBRC 15066 / NRRL 15764</strain>
    </source>
</reference>
<evidence type="ECO:0000313" key="9">
    <source>
        <dbReference type="Proteomes" id="UP000006281"/>
    </source>
</evidence>
<proteinExistence type="inferred from homology"/>
<keyword evidence="4 7" id="KW-0560">Oxidoreductase</keyword>
<evidence type="ECO:0000256" key="3">
    <source>
        <dbReference type="ARBA" id="ARBA00022723"/>
    </source>
</evidence>
<dbReference type="HOGENOM" id="CLU_033716_2_0_11"/>
<dbReference type="PATRIC" id="fig|1179773.3.peg.3071"/>
<dbReference type="eggNOG" id="COG2124">
    <property type="taxonomic scope" value="Bacteria"/>
</dbReference>
<dbReference type="CDD" id="cd20625">
    <property type="entry name" value="CYP164-like"/>
    <property type="match status" value="1"/>
</dbReference>
<evidence type="ECO:0000256" key="6">
    <source>
        <dbReference type="ARBA" id="ARBA00023033"/>
    </source>
</evidence>
<dbReference type="InterPro" id="IPR036396">
    <property type="entry name" value="Cyt_P450_sf"/>
</dbReference>
<dbReference type="AlphaFoldDB" id="K0JWE8"/>
<dbReference type="InterPro" id="IPR001128">
    <property type="entry name" value="Cyt_P450"/>
</dbReference>
<name>K0JWE8_SACES</name>
<dbReference type="Proteomes" id="UP000006281">
    <property type="component" value="Chromosome"/>
</dbReference>
<evidence type="ECO:0000256" key="1">
    <source>
        <dbReference type="ARBA" id="ARBA00010617"/>
    </source>
</evidence>
<dbReference type="SUPFAM" id="SSF48264">
    <property type="entry name" value="Cytochrome P450"/>
    <property type="match status" value="1"/>
</dbReference>
<keyword evidence="6 7" id="KW-0503">Monooxygenase</keyword>
<evidence type="ECO:0000256" key="5">
    <source>
        <dbReference type="ARBA" id="ARBA00023004"/>
    </source>
</evidence>
<evidence type="ECO:0000256" key="4">
    <source>
        <dbReference type="ARBA" id="ARBA00023002"/>
    </source>
</evidence>
<dbReference type="InterPro" id="IPR002397">
    <property type="entry name" value="Cyt_P450_B"/>
</dbReference>
<keyword evidence="3 7" id="KW-0479">Metal-binding</keyword>
<dbReference type="PRINTS" id="PR00359">
    <property type="entry name" value="BP450"/>
</dbReference>
<evidence type="ECO:0000256" key="2">
    <source>
        <dbReference type="ARBA" id="ARBA00022617"/>
    </source>
</evidence>
<keyword evidence="5 7" id="KW-0408">Iron</keyword>
<dbReference type="GO" id="GO:0005506">
    <property type="term" value="F:iron ion binding"/>
    <property type="evidence" value="ECO:0007669"/>
    <property type="project" value="InterPro"/>
</dbReference>
<keyword evidence="2 7" id="KW-0349">Heme</keyword>
<dbReference type="PANTHER" id="PTHR46696">
    <property type="entry name" value="P450, PUTATIVE (EUROFUNG)-RELATED"/>
    <property type="match status" value="1"/>
</dbReference>
<sequence length="449" mass="49345">MGGSSVLETFVRRRHGGGMPSVLKNATLLLLSRTIVRGHALLGDPAARLLGMSPTRDPYPDYESVRERGPVVKSKMGLYLTASHELCDSLLRDPGFGQLAAGELSPIDSVAHIGPRRLVNPVEDSFLMLNPPDHTRLRRLVSPWFTPRGLRDQVATVERVVEEYLDEVAGRPTFDLVGDFAARVPIQVIADLLGVPDADHAAFARWGSALVNALDGVRDLKELRALHNGLREFEEFLDGLIDHRRRHPGDDVVSRLVANEDLRREDLIATTELLLVAGFETTVNLIGNAVLAVLAHPEVRERLLDDPGCAEAVVEETLRLDPPVQYTVRTPFETTEVAGTSVPRGTPIMLLLAGANRDPAVFADPHRFRPGRPDGREHLAFSAGIHYCLGANLARMEGAAALRGLFRRFPDLRAAGRVRRRPSRVIRGPERFPVSTGAAENRPMVEIIS</sequence>
<dbReference type="Pfam" id="PF00067">
    <property type="entry name" value="p450"/>
    <property type="match status" value="1"/>
</dbReference>
<organism evidence="8 9">
    <name type="scientific">Saccharothrix espanaensis (strain ATCC 51144 / DSM 44229 / JCM 9112 / NBRC 15066 / NRRL 15764)</name>
    <dbReference type="NCBI Taxonomy" id="1179773"/>
    <lineage>
        <taxon>Bacteria</taxon>
        <taxon>Bacillati</taxon>
        <taxon>Actinomycetota</taxon>
        <taxon>Actinomycetes</taxon>
        <taxon>Pseudonocardiales</taxon>
        <taxon>Pseudonocardiaceae</taxon>
        <taxon>Saccharothrix</taxon>
    </lineage>
</organism>
<protein>
    <submittedName>
        <fullName evidence="8">Cytochrome P450 family protein</fullName>
    </submittedName>
</protein>
<dbReference type="KEGG" id="sesp:BN6_30740"/>
<dbReference type="EMBL" id="HE804045">
    <property type="protein sequence ID" value="CCH30381.1"/>
    <property type="molecule type" value="Genomic_DNA"/>
</dbReference>
<dbReference type="PROSITE" id="PS00086">
    <property type="entry name" value="CYTOCHROME_P450"/>
    <property type="match status" value="1"/>
</dbReference>
<comment type="similarity">
    <text evidence="1 7">Belongs to the cytochrome P450 family.</text>
</comment>
<keyword evidence="9" id="KW-1185">Reference proteome</keyword>
<evidence type="ECO:0000313" key="8">
    <source>
        <dbReference type="EMBL" id="CCH30381.1"/>
    </source>
</evidence>
<dbReference type="PANTHER" id="PTHR46696:SF4">
    <property type="entry name" value="BIOTIN BIOSYNTHESIS CYTOCHROME P450"/>
    <property type="match status" value="1"/>
</dbReference>
<dbReference type="GO" id="GO:0008395">
    <property type="term" value="F:steroid hydroxylase activity"/>
    <property type="evidence" value="ECO:0007669"/>
    <property type="project" value="TreeGrafter"/>
</dbReference>
<dbReference type="GO" id="GO:0006707">
    <property type="term" value="P:cholesterol catabolic process"/>
    <property type="evidence" value="ECO:0007669"/>
    <property type="project" value="TreeGrafter"/>
</dbReference>
<accession>K0JWE8</accession>